<dbReference type="AlphaFoldDB" id="A0A2X4VE10"/>
<sequence>MLFFMLFVLLGLSIFSFYKHVSLMRKKKIMRKWTKGR</sequence>
<proteinExistence type="predicted"/>
<name>A0A2X4VE10_SERPL</name>
<evidence type="ECO:0000313" key="1">
    <source>
        <dbReference type="EMBL" id="SQI46348.1"/>
    </source>
</evidence>
<gene>
    <name evidence="1" type="ORF">NCTC12961_05725</name>
</gene>
<dbReference type="EMBL" id="LS483469">
    <property type="protein sequence ID" value="SQI46348.1"/>
    <property type="molecule type" value="Genomic_DNA"/>
</dbReference>
<reference evidence="1 2" key="1">
    <citation type="submission" date="2018-06" db="EMBL/GenBank/DDBJ databases">
        <authorList>
            <consortium name="Pathogen Informatics"/>
            <person name="Doyle S."/>
        </authorList>
    </citation>
    <scope>NUCLEOTIDE SEQUENCE [LARGE SCALE GENOMIC DNA]</scope>
    <source>
        <strain evidence="1 2">NCTC12961</strain>
    </source>
</reference>
<protein>
    <submittedName>
        <fullName evidence="1">Uncharacterized protein</fullName>
    </submittedName>
</protein>
<evidence type="ECO:0000313" key="2">
    <source>
        <dbReference type="Proteomes" id="UP000248897"/>
    </source>
</evidence>
<organism evidence="1 2">
    <name type="scientific">Serratia plymuthica</name>
    <dbReference type="NCBI Taxonomy" id="82996"/>
    <lineage>
        <taxon>Bacteria</taxon>
        <taxon>Pseudomonadati</taxon>
        <taxon>Pseudomonadota</taxon>
        <taxon>Gammaproteobacteria</taxon>
        <taxon>Enterobacterales</taxon>
        <taxon>Yersiniaceae</taxon>
        <taxon>Serratia</taxon>
    </lineage>
</organism>
<accession>A0A2X4VE10</accession>
<dbReference type="Proteomes" id="UP000248897">
    <property type="component" value="Chromosome 1"/>
</dbReference>